<evidence type="ECO:0000313" key="2">
    <source>
        <dbReference type="EMBL" id="XCD03594.1"/>
    </source>
</evidence>
<sequence length="110" mass="12477">MEIQGKTIVALPIESGTSKSGNAWQKRNFVIETTGQYPKKVCFQLFGDKVNECPNVGEEVKISFDPESREWNGKWFTQLNAWKVERQGAQPAPQTQYTQEQPAQDNGLPF</sequence>
<dbReference type="EMBL" id="PP511379">
    <property type="protein sequence ID" value="XCD03594.1"/>
    <property type="molecule type" value="Genomic_DNA"/>
</dbReference>
<organism evidence="2">
    <name type="scientific">Dulem virus 40</name>
    <dbReference type="NCBI Taxonomy" id="3145758"/>
    <lineage>
        <taxon>Viruses</taxon>
        <taxon>Duplodnaviria</taxon>
        <taxon>Heunggongvirae</taxon>
        <taxon>Uroviricota</taxon>
        <taxon>Caudoviricetes</taxon>
    </lineage>
</organism>
<accession>A0AAU8AW52</accession>
<feature type="compositionally biased region" description="Polar residues" evidence="1">
    <location>
        <begin position="92"/>
        <end position="104"/>
    </location>
</feature>
<reference evidence="2" key="1">
    <citation type="submission" date="2024-03" db="EMBL/GenBank/DDBJ databases">
        <title>Diverse circular DNA viruses in blood, oral, and fecal samples of captive lemurs.</title>
        <authorList>
            <person name="Paietta E.N."/>
            <person name="Kraberger S."/>
            <person name="Lund M.C."/>
            <person name="Custer J.M."/>
            <person name="Vargas K.M."/>
            <person name="Ehmke E.E."/>
            <person name="Yoder A.D."/>
            <person name="Varsani A."/>
        </authorList>
    </citation>
    <scope>NUCLEOTIDE SEQUENCE</scope>
    <source>
        <strain evidence="2">Duke_21_1</strain>
    </source>
</reference>
<name>A0AAU8AW52_9CAUD</name>
<evidence type="ECO:0000256" key="1">
    <source>
        <dbReference type="SAM" id="MobiDB-lite"/>
    </source>
</evidence>
<proteinExistence type="predicted"/>
<dbReference type="Pfam" id="PF11325">
    <property type="entry name" value="DUF3127"/>
    <property type="match status" value="1"/>
</dbReference>
<feature type="region of interest" description="Disordered" evidence="1">
    <location>
        <begin position="87"/>
        <end position="110"/>
    </location>
</feature>
<protein>
    <recommendedName>
        <fullName evidence="3">DUF3127 domain-containing protein</fullName>
    </recommendedName>
</protein>
<dbReference type="InterPro" id="IPR021474">
    <property type="entry name" value="DUF3127"/>
</dbReference>
<evidence type="ECO:0008006" key="3">
    <source>
        <dbReference type="Google" id="ProtNLM"/>
    </source>
</evidence>